<evidence type="ECO:0000313" key="14">
    <source>
        <dbReference type="EMBL" id="MEL0613274.1"/>
    </source>
</evidence>
<evidence type="ECO:0000313" key="15">
    <source>
        <dbReference type="Proteomes" id="UP001379949"/>
    </source>
</evidence>
<comment type="similarity">
    <text evidence="13">Belongs to the LpxK family.</text>
</comment>
<dbReference type="GO" id="GO:0009029">
    <property type="term" value="F:lipid-A 4'-kinase activity"/>
    <property type="evidence" value="ECO:0007669"/>
    <property type="project" value="UniProtKB-EC"/>
</dbReference>
<protein>
    <recommendedName>
        <fullName evidence="4 13">Tetraacyldisaccharide 4'-kinase</fullName>
        <ecNumber evidence="3 13">2.7.1.130</ecNumber>
    </recommendedName>
    <alternativeName>
        <fullName evidence="12 13">Lipid A 4'-kinase</fullName>
    </alternativeName>
</protein>
<keyword evidence="15" id="KW-1185">Reference proteome</keyword>
<evidence type="ECO:0000256" key="2">
    <source>
        <dbReference type="ARBA" id="ARBA00004870"/>
    </source>
</evidence>
<evidence type="ECO:0000256" key="10">
    <source>
        <dbReference type="ARBA" id="ARBA00022840"/>
    </source>
</evidence>
<evidence type="ECO:0000256" key="9">
    <source>
        <dbReference type="ARBA" id="ARBA00022777"/>
    </source>
</evidence>
<dbReference type="HAMAP" id="MF_00409">
    <property type="entry name" value="LpxK"/>
    <property type="match status" value="1"/>
</dbReference>
<dbReference type="InterPro" id="IPR003758">
    <property type="entry name" value="LpxK"/>
</dbReference>
<keyword evidence="8 13" id="KW-0547">Nucleotide-binding</keyword>
<dbReference type="PANTHER" id="PTHR42724">
    <property type="entry name" value="TETRAACYLDISACCHARIDE 4'-KINASE"/>
    <property type="match status" value="1"/>
</dbReference>
<sequence length="348" mass="38143">MNLESLLARSWYGSCPWTKVFTPLMPLVKKVVYKKRATFLANPSQSYRAPVPVIVVGNISVGGTGKSPMVVALCEWLRDSGFHPGIVSRGHGVTLTSPVLVDEHSLASQVGDEPVMLARRTQCPIVVYPKRADAVKHLLNVAKVDVLVCDDGMQHYALNRDIEIAMVDAQRGIGNGCLLPVGPLREPVERLDSVDYIVSIANQITPTLAALNHSLEHGSVITATLSSPQLMSLDGACQLAFSEAFAGDKQWHVMAGIGNPERFLNTLHASGLTKPESVTWFSDHHDYHKDDIPLQGNVIMTEKDAVKCQNLALTNKNVWYLPVSLSLPETLKTTLINKLQHIKDEKMS</sequence>
<keyword evidence="10 13" id="KW-0067">ATP-binding</keyword>
<evidence type="ECO:0000256" key="8">
    <source>
        <dbReference type="ARBA" id="ARBA00022741"/>
    </source>
</evidence>
<comment type="catalytic activity">
    <reaction evidence="13">
        <text>a lipid A disaccharide + ATP = a lipid IVA + ADP + H(+)</text>
        <dbReference type="Rhea" id="RHEA:67840"/>
        <dbReference type="ChEBI" id="CHEBI:15378"/>
        <dbReference type="ChEBI" id="CHEBI:30616"/>
        <dbReference type="ChEBI" id="CHEBI:176343"/>
        <dbReference type="ChEBI" id="CHEBI:176425"/>
        <dbReference type="ChEBI" id="CHEBI:456216"/>
        <dbReference type="EC" id="2.7.1.130"/>
    </reaction>
</comment>
<evidence type="ECO:0000256" key="6">
    <source>
        <dbReference type="ARBA" id="ARBA00022556"/>
    </source>
</evidence>
<gene>
    <name evidence="13 14" type="primary">lpxK</name>
    <name evidence="14" type="ORF">V6242_08950</name>
</gene>
<comment type="caution">
    <text evidence="13">Lacks conserved residue(s) required for the propagation of feature annotation.</text>
</comment>
<name>A0ABU9G6M0_9GAMM</name>
<proteinExistence type="inferred from homology"/>
<dbReference type="NCBIfam" id="TIGR00682">
    <property type="entry name" value="lpxK"/>
    <property type="match status" value="1"/>
</dbReference>
<accession>A0ABU9G6M0</accession>
<keyword evidence="11 13" id="KW-0443">Lipid metabolism</keyword>
<evidence type="ECO:0000256" key="4">
    <source>
        <dbReference type="ARBA" id="ARBA00016436"/>
    </source>
</evidence>
<comment type="pathway">
    <text evidence="2 13">Glycolipid biosynthesis; lipid IV(A) biosynthesis; lipid IV(A) from (3R)-3-hydroxytetradecanoyl-[acyl-carrier-protein] and UDP-N-acetyl-alpha-D-glucosamine: step 6/6.</text>
</comment>
<keyword evidence="9 13" id="KW-0418">Kinase</keyword>
<evidence type="ECO:0000256" key="7">
    <source>
        <dbReference type="ARBA" id="ARBA00022679"/>
    </source>
</evidence>
<evidence type="ECO:0000256" key="13">
    <source>
        <dbReference type="HAMAP-Rule" id="MF_00409"/>
    </source>
</evidence>
<keyword evidence="5 13" id="KW-0444">Lipid biosynthesis</keyword>
<dbReference type="InterPro" id="IPR027417">
    <property type="entry name" value="P-loop_NTPase"/>
</dbReference>
<dbReference type="RefSeq" id="WP_341564340.1">
    <property type="nucleotide sequence ID" value="NZ_JBAKAQ010000004.1"/>
</dbReference>
<organism evidence="14 15">
    <name type="scientific">Marinomonas arenicola</name>
    <dbReference type="NCBI Taxonomy" id="569601"/>
    <lineage>
        <taxon>Bacteria</taxon>
        <taxon>Pseudomonadati</taxon>
        <taxon>Pseudomonadota</taxon>
        <taxon>Gammaproteobacteria</taxon>
        <taxon>Oceanospirillales</taxon>
        <taxon>Oceanospirillaceae</taxon>
        <taxon>Marinomonas</taxon>
    </lineage>
</organism>
<evidence type="ECO:0000256" key="5">
    <source>
        <dbReference type="ARBA" id="ARBA00022516"/>
    </source>
</evidence>
<comment type="caution">
    <text evidence="14">The sequence shown here is derived from an EMBL/GenBank/DDBJ whole genome shotgun (WGS) entry which is preliminary data.</text>
</comment>
<keyword evidence="7 13" id="KW-0808">Transferase</keyword>
<dbReference type="Pfam" id="PF02606">
    <property type="entry name" value="LpxK"/>
    <property type="match status" value="1"/>
</dbReference>
<dbReference type="Proteomes" id="UP001379949">
    <property type="component" value="Unassembled WGS sequence"/>
</dbReference>
<evidence type="ECO:0000256" key="12">
    <source>
        <dbReference type="ARBA" id="ARBA00029757"/>
    </source>
</evidence>
<keyword evidence="6 13" id="KW-0441">Lipid A biosynthesis</keyword>
<comment type="function">
    <text evidence="1 13">Transfers the gamma-phosphate of ATP to the 4'-position of a tetraacyldisaccharide 1-phosphate intermediate (termed DS-1-P) to form tetraacyldisaccharide 1,4'-bis-phosphate (lipid IVA).</text>
</comment>
<dbReference type="SUPFAM" id="SSF52540">
    <property type="entry name" value="P-loop containing nucleoside triphosphate hydrolases"/>
    <property type="match status" value="1"/>
</dbReference>
<dbReference type="PANTHER" id="PTHR42724:SF1">
    <property type="entry name" value="TETRAACYLDISACCHARIDE 4'-KINASE, MITOCHONDRIAL-RELATED"/>
    <property type="match status" value="1"/>
</dbReference>
<evidence type="ECO:0000256" key="11">
    <source>
        <dbReference type="ARBA" id="ARBA00023098"/>
    </source>
</evidence>
<dbReference type="EMBL" id="JBAKAR010000005">
    <property type="protein sequence ID" value="MEL0613274.1"/>
    <property type="molecule type" value="Genomic_DNA"/>
</dbReference>
<evidence type="ECO:0000256" key="1">
    <source>
        <dbReference type="ARBA" id="ARBA00002274"/>
    </source>
</evidence>
<reference evidence="14 15" key="1">
    <citation type="submission" date="2024-02" db="EMBL/GenBank/DDBJ databases">
        <title>Bacteria isolated from the canopy kelp, Nereocystis luetkeana.</title>
        <authorList>
            <person name="Pfister C.A."/>
            <person name="Younker I.T."/>
            <person name="Light S.H."/>
        </authorList>
    </citation>
    <scope>NUCLEOTIDE SEQUENCE [LARGE SCALE GENOMIC DNA]</scope>
    <source>
        <strain evidence="14 15">TI.4.07</strain>
    </source>
</reference>
<dbReference type="EC" id="2.7.1.130" evidence="3 13"/>
<evidence type="ECO:0000256" key="3">
    <source>
        <dbReference type="ARBA" id="ARBA00012071"/>
    </source>
</evidence>